<protein>
    <recommendedName>
        <fullName evidence="16">ADP,ATP carrier protein</fullName>
    </recommendedName>
</protein>
<dbReference type="PANTHER" id="PTHR45671:SF12">
    <property type="entry name" value="MITOCHONDRIAL PHOSPHATE CARRIER PROTEIN"/>
    <property type="match status" value="1"/>
</dbReference>
<dbReference type="InterPro" id="IPR044677">
    <property type="entry name" value="SLC25A3/Pic2/Mir1-like"/>
</dbReference>
<feature type="signal peptide" evidence="13">
    <location>
        <begin position="1"/>
        <end position="15"/>
    </location>
</feature>
<feature type="chain" id="PRO_5035242017" description="ADP,ATP carrier protein" evidence="13">
    <location>
        <begin position="16"/>
        <end position="588"/>
    </location>
</feature>
<evidence type="ECO:0000256" key="2">
    <source>
        <dbReference type="ARBA" id="ARBA00006375"/>
    </source>
</evidence>
<evidence type="ECO:0000256" key="5">
    <source>
        <dbReference type="ARBA" id="ARBA00022737"/>
    </source>
</evidence>
<dbReference type="GO" id="GO:0005743">
    <property type="term" value="C:mitochondrial inner membrane"/>
    <property type="evidence" value="ECO:0007669"/>
    <property type="project" value="UniProtKB-SubCell"/>
</dbReference>
<dbReference type="OrthoDB" id="427452at2759"/>
<accession>A0A8J2X2Y8</accession>
<feature type="repeat" description="Solcar" evidence="10">
    <location>
        <begin position="390"/>
        <end position="475"/>
    </location>
</feature>
<dbReference type="InterPro" id="IPR018108">
    <property type="entry name" value="MCP_transmembrane"/>
</dbReference>
<dbReference type="GO" id="GO:0005315">
    <property type="term" value="F:phosphate transmembrane transporter activity"/>
    <property type="evidence" value="ECO:0007669"/>
    <property type="project" value="InterPro"/>
</dbReference>
<feature type="repeat" description="Solcar" evidence="10">
    <location>
        <begin position="489"/>
        <end position="572"/>
    </location>
</feature>
<comment type="caution">
    <text evidence="14">The sequence shown here is derived from an EMBL/GenBank/DDBJ whole genome shotgun (WGS) entry which is preliminary data.</text>
</comment>
<evidence type="ECO:0000256" key="11">
    <source>
        <dbReference type="RuleBase" id="RU000488"/>
    </source>
</evidence>
<evidence type="ECO:0000256" key="10">
    <source>
        <dbReference type="PROSITE-ProRule" id="PRU00282"/>
    </source>
</evidence>
<keyword evidence="6" id="KW-0999">Mitochondrion inner membrane</keyword>
<dbReference type="GO" id="GO:1990547">
    <property type="term" value="P:mitochondrial phosphate ion transmembrane transport"/>
    <property type="evidence" value="ECO:0007669"/>
    <property type="project" value="InterPro"/>
</dbReference>
<evidence type="ECO:0000256" key="3">
    <source>
        <dbReference type="ARBA" id="ARBA00022448"/>
    </source>
</evidence>
<evidence type="ECO:0000313" key="14">
    <source>
        <dbReference type="EMBL" id="CAH0376690.1"/>
    </source>
</evidence>
<dbReference type="AlphaFoldDB" id="A0A8J2X2Y8"/>
<dbReference type="PROSITE" id="PS50920">
    <property type="entry name" value="SOLCAR"/>
    <property type="match status" value="3"/>
</dbReference>
<feature type="repeat" description="Solcar" evidence="10">
    <location>
        <begin position="294"/>
        <end position="377"/>
    </location>
</feature>
<keyword evidence="13" id="KW-0732">Signal</keyword>
<evidence type="ECO:0008006" key="16">
    <source>
        <dbReference type="Google" id="ProtNLM"/>
    </source>
</evidence>
<gene>
    <name evidence="14" type="ORF">PECAL_5P12960</name>
</gene>
<keyword evidence="9 10" id="KW-0472">Membrane</keyword>
<evidence type="ECO:0000313" key="15">
    <source>
        <dbReference type="Proteomes" id="UP000789595"/>
    </source>
</evidence>
<feature type="transmembrane region" description="Helical" evidence="12">
    <location>
        <begin position="390"/>
        <end position="411"/>
    </location>
</feature>
<keyword evidence="7 12" id="KW-1133">Transmembrane helix</keyword>
<dbReference type="Gene3D" id="1.50.40.10">
    <property type="entry name" value="Mitochondrial carrier domain"/>
    <property type="match status" value="1"/>
</dbReference>
<comment type="subcellular location">
    <subcellularLocation>
        <location evidence="1">Mitochondrion inner membrane</location>
        <topology evidence="1">Multi-pass membrane protein</topology>
    </subcellularLocation>
</comment>
<sequence>MRLLAAALVSTSALLAPRAPSPRKTITRTTRRHAHVDDEACRTQLKRRAAIAAFTLSLTRTANAVELVQPATADDRAPTLNWAGGTPFSATAKQIVDGYYGPEFVTYLSRFLLNFDGDCSNWWAQQERAVPASYDKKRRTAFLAAKFGTFTSSVEYGLRRYPGSSGRKALLDKLTQQHGFDPERRRHLALAFTLLAPDRQPVRGIKDLLVGVPVYGKRGGGVGALLPPAFSPGLADYLYADPLALLPRTQLPVLDSTKKAFEIRGLAPVLASQSSVFGDKGKKAVTIERPLELGTYASFAVAGLLGCSATHAVLVPIDVVKTRQQTEAEPDSIGSAAIRIYENEGLSALFLGAAPTLAGYCYYGLTVYPGYEYFSRTLSTLVAPSQAIEFRAAIVLLAGALATLVACVGVCPAEALRIRVVADPQRFEGDNLFGMAARVSREEGNVLYNGFRPLVVRQVIFGMVKFFFFDSLADAIFQAAPSLEATAGSRLFVSFLAGLAAGTASSLVSQPADAVLSRVNARGGQYPVVQAFADILEEESFAGFYRGALARCAWSGLVISGQFAIYDVLKSLFAVAGPDLTLHLDLAL</sequence>
<keyword evidence="3 11" id="KW-0813">Transport</keyword>
<reference evidence="14" key="1">
    <citation type="submission" date="2021-11" db="EMBL/GenBank/DDBJ databases">
        <authorList>
            <consortium name="Genoscope - CEA"/>
            <person name="William W."/>
        </authorList>
    </citation>
    <scope>NUCLEOTIDE SEQUENCE</scope>
</reference>
<evidence type="ECO:0000256" key="6">
    <source>
        <dbReference type="ARBA" id="ARBA00022792"/>
    </source>
</evidence>
<evidence type="ECO:0000256" key="13">
    <source>
        <dbReference type="SAM" id="SignalP"/>
    </source>
</evidence>
<evidence type="ECO:0000256" key="12">
    <source>
        <dbReference type="SAM" id="Phobius"/>
    </source>
</evidence>
<evidence type="ECO:0000256" key="8">
    <source>
        <dbReference type="ARBA" id="ARBA00023128"/>
    </source>
</evidence>
<dbReference type="Proteomes" id="UP000789595">
    <property type="component" value="Unassembled WGS sequence"/>
</dbReference>
<evidence type="ECO:0000256" key="7">
    <source>
        <dbReference type="ARBA" id="ARBA00022989"/>
    </source>
</evidence>
<keyword evidence="5" id="KW-0677">Repeat</keyword>
<dbReference type="InterPro" id="IPR023395">
    <property type="entry name" value="MCP_dom_sf"/>
</dbReference>
<dbReference type="SUPFAM" id="SSF103506">
    <property type="entry name" value="Mitochondrial carrier"/>
    <property type="match status" value="1"/>
</dbReference>
<proteinExistence type="inferred from homology"/>
<keyword evidence="4 10" id="KW-0812">Transmembrane</keyword>
<keyword evidence="8" id="KW-0496">Mitochondrion</keyword>
<keyword evidence="15" id="KW-1185">Reference proteome</keyword>
<organism evidence="14 15">
    <name type="scientific">Pelagomonas calceolata</name>
    <dbReference type="NCBI Taxonomy" id="35677"/>
    <lineage>
        <taxon>Eukaryota</taxon>
        <taxon>Sar</taxon>
        <taxon>Stramenopiles</taxon>
        <taxon>Ochrophyta</taxon>
        <taxon>Pelagophyceae</taxon>
        <taxon>Pelagomonadales</taxon>
        <taxon>Pelagomonadaceae</taxon>
        <taxon>Pelagomonas</taxon>
    </lineage>
</organism>
<evidence type="ECO:0000256" key="9">
    <source>
        <dbReference type="ARBA" id="ARBA00023136"/>
    </source>
</evidence>
<evidence type="ECO:0000256" key="1">
    <source>
        <dbReference type="ARBA" id="ARBA00004448"/>
    </source>
</evidence>
<name>A0A8J2X2Y8_9STRA</name>
<dbReference type="PANTHER" id="PTHR45671">
    <property type="entry name" value="SOLUTE CARRIER FAMILY 25 (MITOCHONDRIAL CARRIER PHOSPHATE CARRIER), MEMBER 3, LIKE-RELATED-RELATED"/>
    <property type="match status" value="1"/>
</dbReference>
<comment type="similarity">
    <text evidence="2 11">Belongs to the mitochondrial carrier (TC 2.A.29) family.</text>
</comment>
<dbReference type="Pfam" id="PF00153">
    <property type="entry name" value="Mito_carr"/>
    <property type="match status" value="3"/>
</dbReference>
<evidence type="ECO:0000256" key="4">
    <source>
        <dbReference type="ARBA" id="ARBA00022692"/>
    </source>
</evidence>
<dbReference type="EMBL" id="CAKKNE010000005">
    <property type="protein sequence ID" value="CAH0376690.1"/>
    <property type="molecule type" value="Genomic_DNA"/>
</dbReference>